<dbReference type="EMBL" id="OU015568">
    <property type="protein sequence ID" value="CAG5081982.1"/>
    <property type="molecule type" value="Genomic_DNA"/>
</dbReference>
<dbReference type="InterPro" id="IPR056601">
    <property type="entry name" value="Galaxin_dom"/>
</dbReference>
<reference evidence="3 4" key="1">
    <citation type="submission" date="2021-04" db="EMBL/GenBank/DDBJ databases">
        <authorList>
            <person name="Bliznina A."/>
        </authorList>
    </citation>
    <scope>NUCLEOTIDE SEQUENCE [LARGE SCALE GENOMIC DNA]</scope>
</reference>
<keyword evidence="4" id="KW-1185">Reference proteome</keyword>
<dbReference type="PANTHER" id="PTHR46708:SF2">
    <property type="entry name" value="FIBRONECTIN TYPE-III DOMAIN-CONTAINING PROTEIN"/>
    <property type="match status" value="1"/>
</dbReference>
<dbReference type="SUPFAM" id="SSF49265">
    <property type="entry name" value="Fibronectin type III"/>
    <property type="match status" value="2"/>
</dbReference>
<dbReference type="Pfam" id="PF00041">
    <property type="entry name" value="fn3"/>
    <property type="match status" value="1"/>
</dbReference>
<dbReference type="InterPro" id="IPR050991">
    <property type="entry name" value="ECM_Regulatory_Proteins"/>
</dbReference>
<dbReference type="InterPro" id="IPR036116">
    <property type="entry name" value="FN3_sf"/>
</dbReference>
<evidence type="ECO:0000313" key="4">
    <source>
        <dbReference type="Proteomes" id="UP001158576"/>
    </source>
</evidence>
<feature type="domain" description="Fibronectin type-III" evidence="2">
    <location>
        <begin position="21"/>
        <end position="114"/>
    </location>
</feature>
<proteinExistence type="predicted"/>
<dbReference type="CDD" id="cd00063">
    <property type="entry name" value="FN3"/>
    <property type="match status" value="1"/>
</dbReference>
<dbReference type="Gene3D" id="2.60.40.10">
    <property type="entry name" value="Immunoglobulins"/>
    <property type="match status" value="3"/>
</dbReference>
<sequence>MKLSSILSVFSVGSDALLDASITNFNIFMTRGTRLFFNWDTIGSDSVSDWKVTITDSDTGRKAGRSKLKIKNDRPSMAVDKLKPHTKYEISVTPVSKTDEGEESIFTAWTSPRAVEKVVTVGRFSSTVWIEWQPPSQGCRYLMSPCLIGKIFEPFKSYVGDQGDPDQYVITNARDKNERYFTTETGIQLTIGKGVSMDYKIQSVACDDCENPTNEAWSPPLNFKVTSLPPKPANLKIVEESISDLERANVVVGWENPNIDYDSVKIEYSPNTPQGYTKSPTFFPNAWDTQATLEGLYQNVVYTISIRFVVDNVEGPAETISVAVADAKGHFPHQQNCQVPTYLRPEALRVKRGIFGEPKLEVTWEHPRAKKPENGYRLVFAPFASVIDQKPWIVDVNQNTKEFALSGQKYDPYDEYTVSVFALHDEQIMAPNSPDFLASVFTGQLLMGSSEDKFVELVKTDSCCGSKKYNSEIQGCCGGHLYDLSDPFAFCCGSSTFEINNENCCANGIIVPINSSCPEE</sequence>
<evidence type="ECO:0000259" key="2">
    <source>
        <dbReference type="PROSITE" id="PS50853"/>
    </source>
</evidence>
<evidence type="ECO:0000256" key="1">
    <source>
        <dbReference type="ARBA" id="ARBA00022737"/>
    </source>
</evidence>
<dbReference type="PANTHER" id="PTHR46708">
    <property type="entry name" value="TENASCIN"/>
    <property type="match status" value="1"/>
</dbReference>
<dbReference type="SMART" id="SM00060">
    <property type="entry name" value="FN3"/>
    <property type="match status" value="2"/>
</dbReference>
<accession>A0ABN7RPF6</accession>
<dbReference type="Pfam" id="PF24748">
    <property type="entry name" value="Galaxin_repeat"/>
    <property type="match status" value="1"/>
</dbReference>
<protein>
    <submittedName>
        <fullName evidence="3">Oidioi.mRNA.OKI2018_I69.PAR.g10008.t1.cds</fullName>
    </submittedName>
</protein>
<dbReference type="PROSITE" id="PS50853">
    <property type="entry name" value="FN3"/>
    <property type="match status" value="2"/>
</dbReference>
<feature type="domain" description="Fibronectin type-III" evidence="2">
    <location>
        <begin position="231"/>
        <end position="328"/>
    </location>
</feature>
<keyword evidence="1" id="KW-0677">Repeat</keyword>
<dbReference type="InterPro" id="IPR003961">
    <property type="entry name" value="FN3_dom"/>
</dbReference>
<dbReference type="InterPro" id="IPR013783">
    <property type="entry name" value="Ig-like_fold"/>
</dbReference>
<dbReference type="Proteomes" id="UP001158576">
    <property type="component" value="Chromosome PAR"/>
</dbReference>
<name>A0ABN7RPF6_OIKDI</name>
<gene>
    <name evidence="3" type="ORF">OKIOD_LOCUS1566</name>
</gene>
<evidence type="ECO:0000313" key="3">
    <source>
        <dbReference type="EMBL" id="CAG5081982.1"/>
    </source>
</evidence>
<organism evidence="3 4">
    <name type="scientific">Oikopleura dioica</name>
    <name type="common">Tunicate</name>
    <dbReference type="NCBI Taxonomy" id="34765"/>
    <lineage>
        <taxon>Eukaryota</taxon>
        <taxon>Metazoa</taxon>
        <taxon>Chordata</taxon>
        <taxon>Tunicata</taxon>
        <taxon>Appendicularia</taxon>
        <taxon>Copelata</taxon>
        <taxon>Oikopleuridae</taxon>
        <taxon>Oikopleura</taxon>
    </lineage>
</organism>